<keyword evidence="5 14" id="KW-0349">Heme</keyword>
<dbReference type="AlphaFoldDB" id="B5UAQ9"/>
<evidence type="ECO:0000256" key="12">
    <source>
        <dbReference type="ARBA" id="ARBA00023033"/>
    </source>
</evidence>
<accession>B5UAQ9</accession>
<evidence type="ECO:0000256" key="3">
    <source>
        <dbReference type="ARBA" id="ARBA00004913"/>
    </source>
</evidence>
<dbReference type="SUPFAM" id="SSF48264">
    <property type="entry name" value="Cytochrome P450"/>
    <property type="match status" value="1"/>
</dbReference>
<evidence type="ECO:0000256" key="10">
    <source>
        <dbReference type="ARBA" id="ARBA00023002"/>
    </source>
</evidence>
<keyword evidence="12" id="KW-0503">Monooxygenase</keyword>
<dbReference type="GO" id="GO:0004497">
    <property type="term" value="F:monooxygenase activity"/>
    <property type="evidence" value="ECO:0007669"/>
    <property type="project" value="UniProtKB-KW"/>
</dbReference>
<evidence type="ECO:0000256" key="13">
    <source>
        <dbReference type="ARBA" id="ARBA00023136"/>
    </source>
</evidence>
<keyword evidence="9 15" id="KW-1133">Transmembrane helix</keyword>
<evidence type="ECO:0000256" key="11">
    <source>
        <dbReference type="ARBA" id="ARBA00023004"/>
    </source>
</evidence>
<evidence type="ECO:0000313" key="16">
    <source>
        <dbReference type="EMBL" id="BAG75114.1"/>
    </source>
</evidence>
<evidence type="ECO:0000256" key="2">
    <source>
        <dbReference type="ARBA" id="ARBA00004389"/>
    </source>
</evidence>
<keyword evidence="10" id="KW-0560">Oxidoreductase</keyword>
<organism evidence="16">
    <name type="scientific">Eschscholzia californica</name>
    <name type="common">California poppy</name>
    <dbReference type="NCBI Taxonomy" id="3467"/>
    <lineage>
        <taxon>Eukaryota</taxon>
        <taxon>Viridiplantae</taxon>
        <taxon>Streptophyta</taxon>
        <taxon>Embryophyta</taxon>
        <taxon>Tracheophyta</taxon>
        <taxon>Spermatophyta</taxon>
        <taxon>Magnoliopsida</taxon>
        <taxon>Ranunculales</taxon>
        <taxon>Papaveraceae</taxon>
        <taxon>Papaveroideae</taxon>
        <taxon>Eschscholzia</taxon>
    </lineage>
</organism>
<feature type="binding site" description="axial binding residue" evidence="14">
    <location>
        <position position="439"/>
    </location>
    <ligand>
        <name>heme</name>
        <dbReference type="ChEBI" id="CHEBI:30413"/>
    </ligand>
    <ligandPart>
        <name>Fe</name>
        <dbReference type="ChEBI" id="CHEBI:18248"/>
    </ligandPart>
</feature>
<comment type="similarity">
    <text evidence="4">Belongs to the cytochrome P450 family.</text>
</comment>
<proteinExistence type="evidence at transcript level"/>
<evidence type="ECO:0000256" key="9">
    <source>
        <dbReference type="ARBA" id="ARBA00022989"/>
    </source>
</evidence>
<evidence type="ECO:0000256" key="8">
    <source>
        <dbReference type="ARBA" id="ARBA00022824"/>
    </source>
</evidence>
<dbReference type="GO" id="GO:0016717">
    <property type="term" value="F:oxidoreductase activity, acting on paired donors, with oxidation of a pair of donors resulting in the reduction of molecular oxygen to two molecules of water"/>
    <property type="evidence" value="ECO:0007669"/>
    <property type="project" value="UniProtKB-ARBA"/>
</dbReference>
<dbReference type="InterPro" id="IPR036396">
    <property type="entry name" value="Cyt_P450_sf"/>
</dbReference>
<dbReference type="GO" id="GO:0020037">
    <property type="term" value="F:heme binding"/>
    <property type="evidence" value="ECO:0007669"/>
    <property type="project" value="InterPro"/>
</dbReference>
<dbReference type="PRINTS" id="PR00463">
    <property type="entry name" value="EP450I"/>
</dbReference>
<comment type="cofactor">
    <cofactor evidence="1 14">
        <name>heme</name>
        <dbReference type="ChEBI" id="CHEBI:30413"/>
    </cofactor>
</comment>
<sequence>MEEMKFLMMNNPWVLTATFTTLLISIFLFVTRKTSNTEWPNGPKTLPIIGNMHLLGGTKALQVILHNLAKVYGGVMTIWIGSWRPVIIVSDIERAWEVLVNKSSDYSARELPEIIKYNAANFRTIATCDSGPHWSNLRKGLQNVALSPHNLAAQFQFQEKDITKMIQNLEVEAKNNNGIVQPLDHLKKATIRLISRLIFGQDFDEDTYVEKLHHTIDELIRMSGYAQLAEAFYYARYLPNHKKAVNHAAKTKQIVTHLMRPFLSLNPPTNSYLHFLQSQNYDEELIIFSIFEVYLLGVDSTSSTTAWALAYLVREPNVQETLYQELDNFAKQNDRKILKVEDINKLQYLQAVTKETMRMKPIAPLAIPHKASRDTTLMGKKVEKGTKVMVNLHALHHNENVFNDPYKFMPERFLKSYQGAKAKAMEQSYLPFSAGMRICGGMEVGKLQFGFALANLAYAFKWSCAVNGVLPDMSDELGFVLFMKTPLEARIVRRN</sequence>
<reference evidence="16" key="1">
    <citation type="journal article" date="2009" name="Plant Cell Rep.">
        <title>CYP719A subfamily of cytochrome P450 oxygenases and isoquinoline alkaloid biosynthesis in Eschscholzia californica.</title>
        <authorList>
            <person name="Ikezawa N."/>
            <person name="Iwasa K."/>
            <person name="Sato F."/>
        </authorList>
    </citation>
    <scope>NUCLEOTIDE SEQUENCE</scope>
</reference>
<dbReference type="PRINTS" id="PR00385">
    <property type="entry name" value="P450"/>
</dbReference>
<dbReference type="InterPro" id="IPR002401">
    <property type="entry name" value="Cyt_P450_E_grp-I"/>
</dbReference>
<keyword evidence="7 14" id="KW-0479">Metal-binding</keyword>
<evidence type="ECO:0000256" key="7">
    <source>
        <dbReference type="ARBA" id="ARBA00022723"/>
    </source>
</evidence>
<dbReference type="PANTHER" id="PTHR47944">
    <property type="entry name" value="CYTOCHROME P450 98A9"/>
    <property type="match status" value="1"/>
</dbReference>
<keyword evidence="8" id="KW-0256">Endoplasmic reticulum</keyword>
<dbReference type="FunFam" id="1.10.630.10:FF:000147">
    <property type="entry name" value="(S)-stylopine synthase 1"/>
    <property type="match status" value="1"/>
</dbReference>
<evidence type="ECO:0000256" key="5">
    <source>
        <dbReference type="ARBA" id="ARBA00022617"/>
    </source>
</evidence>
<comment type="pathway">
    <text evidence="3">Alkaloid biosynthesis.</text>
</comment>
<evidence type="ECO:0000256" key="15">
    <source>
        <dbReference type="SAM" id="Phobius"/>
    </source>
</evidence>
<dbReference type="GO" id="GO:0005506">
    <property type="term" value="F:iron ion binding"/>
    <property type="evidence" value="ECO:0007669"/>
    <property type="project" value="InterPro"/>
</dbReference>
<feature type="transmembrane region" description="Helical" evidence="15">
    <location>
        <begin position="12"/>
        <end position="30"/>
    </location>
</feature>
<dbReference type="GO" id="GO:0005789">
    <property type="term" value="C:endoplasmic reticulum membrane"/>
    <property type="evidence" value="ECO:0007669"/>
    <property type="project" value="UniProtKB-SubCell"/>
</dbReference>
<gene>
    <name evidence="16" type="primary">CYP719A9</name>
</gene>
<dbReference type="EMBL" id="AB434655">
    <property type="protein sequence ID" value="BAG75114.1"/>
    <property type="molecule type" value="mRNA"/>
</dbReference>
<dbReference type="InterPro" id="IPR001128">
    <property type="entry name" value="Cyt_P450"/>
</dbReference>
<evidence type="ECO:0000256" key="1">
    <source>
        <dbReference type="ARBA" id="ARBA00001971"/>
    </source>
</evidence>
<name>B5UAQ9_ESCCA</name>
<keyword evidence="6 15" id="KW-0812">Transmembrane</keyword>
<dbReference type="Pfam" id="PF00067">
    <property type="entry name" value="p450"/>
    <property type="match status" value="1"/>
</dbReference>
<evidence type="ECO:0000256" key="4">
    <source>
        <dbReference type="ARBA" id="ARBA00010617"/>
    </source>
</evidence>
<keyword evidence="11 14" id="KW-0408">Iron</keyword>
<protein>
    <submittedName>
        <fullName evidence="16">Cytochrome P450</fullName>
    </submittedName>
</protein>
<dbReference type="PANTHER" id="PTHR47944:SF4">
    <property type="entry name" value="OS09G0441700 PROTEIN"/>
    <property type="match status" value="1"/>
</dbReference>
<dbReference type="Gene3D" id="1.10.630.10">
    <property type="entry name" value="Cytochrome P450"/>
    <property type="match status" value="1"/>
</dbReference>
<dbReference type="GO" id="GO:0033075">
    <property type="term" value="P:isoquinoline alkaloid biosynthetic process"/>
    <property type="evidence" value="ECO:0007669"/>
    <property type="project" value="UniProtKB-ARBA"/>
</dbReference>
<evidence type="ECO:0000256" key="14">
    <source>
        <dbReference type="PIRSR" id="PIRSR602401-1"/>
    </source>
</evidence>
<comment type="subcellular location">
    <subcellularLocation>
        <location evidence="2">Endoplasmic reticulum membrane</location>
        <topology evidence="2">Single-pass membrane protein</topology>
    </subcellularLocation>
</comment>
<evidence type="ECO:0000256" key="6">
    <source>
        <dbReference type="ARBA" id="ARBA00022692"/>
    </source>
</evidence>
<keyword evidence="13 15" id="KW-0472">Membrane</keyword>